<dbReference type="AlphaFoldDB" id="A0A484GXD9"/>
<proteinExistence type="predicted"/>
<feature type="non-terminal residue" evidence="1">
    <location>
        <position position="31"/>
    </location>
</feature>
<evidence type="ECO:0000313" key="2">
    <source>
        <dbReference type="Proteomes" id="UP000295264"/>
    </source>
</evidence>
<reference evidence="1 2" key="1">
    <citation type="journal article" date="2018" name="Genomics">
        <title>Molecular footprints of inshore aquatic adaptation in Indo-Pacific humpback dolphin (Sousa chinensis).</title>
        <authorList>
            <person name="Ming Y."/>
            <person name="Jian J."/>
            <person name="Yu F."/>
            <person name="Yu X."/>
            <person name="Wang J."/>
            <person name="Liu W."/>
        </authorList>
    </citation>
    <scope>NUCLEOTIDE SEQUENCE [LARGE SCALE GENOMIC DNA]</scope>
    <source>
        <strain evidence="1">MY-2018</strain>
        <tissue evidence="1">Skin</tissue>
    </source>
</reference>
<name>A0A484GXD9_SOUCH</name>
<gene>
    <name evidence="1" type="ORF">DBR06_SOUSAS14610007</name>
</gene>
<feature type="non-terminal residue" evidence="1">
    <location>
        <position position="1"/>
    </location>
</feature>
<protein>
    <submittedName>
        <fullName evidence="1">Uncharacterized protein</fullName>
    </submittedName>
</protein>
<organism evidence="1 2">
    <name type="scientific">Sousa chinensis</name>
    <name type="common">Indo-pacific humpbacked dolphin</name>
    <name type="synonym">Steno chinensis</name>
    <dbReference type="NCBI Taxonomy" id="103600"/>
    <lineage>
        <taxon>Eukaryota</taxon>
        <taxon>Metazoa</taxon>
        <taxon>Chordata</taxon>
        <taxon>Craniata</taxon>
        <taxon>Vertebrata</taxon>
        <taxon>Euteleostomi</taxon>
        <taxon>Mammalia</taxon>
        <taxon>Eutheria</taxon>
        <taxon>Laurasiatheria</taxon>
        <taxon>Artiodactyla</taxon>
        <taxon>Whippomorpha</taxon>
        <taxon>Cetacea</taxon>
        <taxon>Odontoceti</taxon>
        <taxon>Delphinidae</taxon>
        <taxon>Sousa</taxon>
    </lineage>
</organism>
<comment type="caution">
    <text evidence="1">The sequence shown here is derived from an EMBL/GenBank/DDBJ whole genome shotgun (WGS) entry which is preliminary data.</text>
</comment>
<dbReference type="EMBL" id="QWLN02002780">
    <property type="protein sequence ID" value="TEA40574.1"/>
    <property type="molecule type" value="Genomic_DNA"/>
</dbReference>
<accession>A0A484GXD9</accession>
<dbReference type="Proteomes" id="UP000295264">
    <property type="component" value="Unassembled WGS sequence"/>
</dbReference>
<keyword evidence="2" id="KW-1185">Reference proteome</keyword>
<evidence type="ECO:0000313" key="1">
    <source>
        <dbReference type="EMBL" id="TEA40574.1"/>
    </source>
</evidence>
<sequence>RLFCLMAAAVAASIRERETVALKRMLNFNVP</sequence>